<evidence type="ECO:0000313" key="8">
    <source>
        <dbReference type="Proteomes" id="UP001171945"/>
    </source>
</evidence>
<keyword evidence="8" id="KW-1185">Reference proteome</keyword>
<name>A0ABT7VTZ7_9GAMM</name>
<evidence type="ECO:0000256" key="2">
    <source>
        <dbReference type="ARBA" id="ARBA00022801"/>
    </source>
</evidence>
<dbReference type="EMBL" id="JAUCGM010000408">
    <property type="protein sequence ID" value="MDM8563028.1"/>
    <property type="molecule type" value="Genomic_DNA"/>
</dbReference>
<feature type="domain" description="Peptidase S8/S53" evidence="6">
    <location>
        <begin position="3"/>
        <end position="57"/>
    </location>
</feature>
<gene>
    <name evidence="7" type="ORF">QUF54_06720</name>
</gene>
<dbReference type="PROSITE" id="PS00138">
    <property type="entry name" value="SUBTILASE_SER"/>
    <property type="match status" value="1"/>
</dbReference>
<keyword evidence="3" id="KW-0720">Serine protease</keyword>
<sequence length="299" mass="32068">RPYEGTSIAAPHISGVASLMKAVNPNLTPQGFDALLSRGKITDDLGQAGRDDDFGYGLINAQKAVLAAIELGGGIVPQPLPQLIVSPRALNFGLNRTSTTITLSNGGGGYLRIENINADGGFLSYQGSGLGDYLIRVDRSSLTTGTFTSTITIESNINTVKVPVILQVGDPNMTGDAGVHYVLLINPDTLETVRETRATLKDGVYHFSFNDIAHGTYIITAGSDFNNDGFICDAGESCGAFMTLDRPTSINLPGYQTGIHFNTSFNINFLSKTTTKVEKPDKKQGYRRKTNPLVHRVKP</sequence>
<dbReference type="InterPro" id="IPR023828">
    <property type="entry name" value="Peptidase_S8_Ser-AS"/>
</dbReference>
<evidence type="ECO:0000256" key="5">
    <source>
        <dbReference type="SAM" id="MobiDB-lite"/>
    </source>
</evidence>
<organism evidence="7 8">
    <name type="scientific">Candidatus Marithioploca araucensis</name>
    <dbReference type="NCBI Taxonomy" id="70273"/>
    <lineage>
        <taxon>Bacteria</taxon>
        <taxon>Pseudomonadati</taxon>
        <taxon>Pseudomonadota</taxon>
        <taxon>Gammaproteobacteria</taxon>
        <taxon>Thiotrichales</taxon>
        <taxon>Thiotrichaceae</taxon>
        <taxon>Candidatus Marithioploca</taxon>
    </lineage>
</organism>
<reference evidence="7" key="1">
    <citation type="submission" date="2023-06" db="EMBL/GenBank/DDBJ databases">
        <title>Uncultivated large filamentous bacteria from sulfidic sediments reveal new species and different genomic features in energy metabolism and defense.</title>
        <authorList>
            <person name="Fonseca A."/>
        </authorList>
    </citation>
    <scope>NUCLEOTIDE SEQUENCE</scope>
    <source>
        <strain evidence="7">HSG4</strain>
    </source>
</reference>
<dbReference type="Proteomes" id="UP001171945">
    <property type="component" value="Unassembled WGS sequence"/>
</dbReference>
<evidence type="ECO:0000256" key="3">
    <source>
        <dbReference type="ARBA" id="ARBA00022825"/>
    </source>
</evidence>
<feature type="compositionally biased region" description="Basic residues" evidence="5">
    <location>
        <begin position="285"/>
        <end position="299"/>
    </location>
</feature>
<dbReference type="PROSITE" id="PS51892">
    <property type="entry name" value="SUBTILASE"/>
    <property type="match status" value="1"/>
</dbReference>
<keyword evidence="2" id="KW-0378">Hydrolase</keyword>
<evidence type="ECO:0000313" key="7">
    <source>
        <dbReference type="EMBL" id="MDM8563028.1"/>
    </source>
</evidence>
<dbReference type="InterPro" id="IPR036852">
    <property type="entry name" value="Peptidase_S8/S53_dom_sf"/>
</dbReference>
<comment type="caution">
    <text evidence="4">Lacks conserved residue(s) required for the propagation of feature annotation.</text>
</comment>
<accession>A0ABT7VTZ7</accession>
<evidence type="ECO:0000259" key="6">
    <source>
        <dbReference type="Pfam" id="PF00082"/>
    </source>
</evidence>
<protein>
    <submittedName>
        <fullName evidence="7">S8 family serine peptidase</fullName>
    </submittedName>
</protein>
<dbReference type="Gene3D" id="3.40.50.200">
    <property type="entry name" value="Peptidase S8/S53 domain"/>
    <property type="match status" value="1"/>
</dbReference>
<comment type="similarity">
    <text evidence="4">Belongs to the peptidase S8 family.</text>
</comment>
<evidence type="ECO:0000256" key="1">
    <source>
        <dbReference type="ARBA" id="ARBA00022670"/>
    </source>
</evidence>
<evidence type="ECO:0000256" key="4">
    <source>
        <dbReference type="PROSITE-ProRule" id="PRU01240"/>
    </source>
</evidence>
<comment type="caution">
    <text evidence="7">The sequence shown here is derived from an EMBL/GenBank/DDBJ whole genome shotgun (WGS) entry which is preliminary data.</text>
</comment>
<dbReference type="InterPro" id="IPR000209">
    <property type="entry name" value="Peptidase_S8/S53_dom"/>
</dbReference>
<feature type="non-terminal residue" evidence="7">
    <location>
        <position position="1"/>
    </location>
</feature>
<dbReference type="SUPFAM" id="SSF52743">
    <property type="entry name" value="Subtilisin-like"/>
    <property type="match status" value="1"/>
</dbReference>
<proteinExistence type="inferred from homology"/>
<keyword evidence="1" id="KW-0645">Protease</keyword>
<feature type="region of interest" description="Disordered" evidence="5">
    <location>
        <begin position="278"/>
        <end position="299"/>
    </location>
</feature>
<dbReference type="Pfam" id="PF00082">
    <property type="entry name" value="Peptidase_S8"/>
    <property type="match status" value="1"/>
</dbReference>